<dbReference type="NCBIfam" id="TIGR01003">
    <property type="entry name" value="PTS_HPr_family"/>
    <property type="match status" value="1"/>
</dbReference>
<gene>
    <name evidence="7" type="ORF">CWE10_14730</name>
</gene>
<dbReference type="Pfam" id="PF00381">
    <property type="entry name" value="PTS-HPr"/>
    <property type="match status" value="1"/>
</dbReference>
<dbReference type="PROSITE" id="PS51350">
    <property type="entry name" value="PTS_HPR_DOM"/>
    <property type="match status" value="1"/>
</dbReference>
<dbReference type="SUPFAM" id="SSF55594">
    <property type="entry name" value="HPr-like"/>
    <property type="match status" value="1"/>
</dbReference>
<accession>A0A953IAG4</accession>
<evidence type="ECO:0000256" key="5">
    <source>
        <dbReference type="ARBA" id="ARBA00022683"/>
    </source>
</evidence>
<dbReference type="GO" id="GO:0009401">
    <property type="term" value="P:phosphoenolpyruvate-dependent sugar phosphotransferase system"/>
    <property type="evidence" value="ECO:0007669"/>
    <property type="project" value="UniProtKB-KW"/>
</dbReference>
<dbReference type="InterPro" id="IPR035895">
    <property type="entry name" value="HPr-like_sf"/>
</dbReference>
<dbReference type="PANTHER" id="PTHR33705">
    <property type="entry name" value="PHOSPHOCARRIER PROTEIN HPR"/>
    <property type="match status" value="1"/>
</dbReference>
<dbReference type="InterPro" id="IPR001020">
    <property type="entry name" value="PTS_HPr_His_P_site"/>
</dbReference>
<dbReference type="PROSITE" id="PS00369">
    <property type="entry name" value="PTS_HPR_HIS"/>
    <property type="match status" value="1"/>
</dbReference>
<dbReference type="Proteomes" id="UP000732377">
    <property type="component" value="Unassembled WGS sequence"/>
</dbReference>
<keyword evidence="5" id="KW-0598">Phosphotransferase system</keyword>
<sequence length="88" mass="9220">MIVVERRTVVRLTTGLHARPAAKVVGAAQRFQAELTLEAGGRTANLKSTLSVLALGVLPDTEVILRASGPDAEEAADALEALLTQTDL</sequence>
<keyword evidence="4" id="KW-0963">Cytoplasm</keyword>
<organism evidence="7 8">
    <name type="scientific">Symbiobacterium thermophilum</name>
    <dbReference type="NCBI Taxonomy" id="2734"/>
    <lineage>
        <taxon>Bacteria</taxon>
        <taxon>Bacillati</taxon>
        <taxon>Bacillota</taxon>
        <taxon>Clostridia</taxon>
        <taxon>Eubacteriales</taxon>
        <taxon>Symbiobacteriaceae</taxon>
        <taxon>Symbiobacterium</taxon>
    </lineage>
</organism>
<evidence type="ECO:0000256" key="1">
    <source>
        <dbReference type="ARBA" id="ARBA00003681"/>
    </source>
</evidence>
<comment type="subcellular location">
    <subcellularLocation>
        <location evidence="2">Cytoplasm</location>
    </subcellularLocation>
</comment>
<dbReference type="InterPro" id="IPR050399">
    <property type="entry name" value="HPr"/>
</dbReference>
<comment type="caution">
    <text evidence="7">The sequence shown here is derived from an EMBL/GenBank/DDBJ whole genome shotgun (WGS) entry which is preliminary data.</text>
</comment>
<dbReference type="InterPro" id="IPR000032">
    <property type="entry name" value="HPr-like"/>
</dbReference>
<evidence type="ECO:0000313" key="7">
    <source>
        <dbReference type="EMBL" id="MBY6277438.1"/>
    </source>
</evidence>
<protein>
    <recommendedName>
        <fullName evidence="3">Phosphocarrier protein HPr</fullName>
    </recommendedName>
</protein>
<evidence type="ECO:0000256" key="4">
    <source>
        <dbReference type="ARBA" id="ARBA00022490"/>
    </source>
</evidence>
<dbReference type="EMBL" id="PIUK01000179">
    <property type="protein sequence ID" value="MBY6277438.1"/>
    <property type="molecule type" value="Genomic_DNA"/>
</dbReference>
<dbReference type="PANTHER" id="PTHR33705:SF2">
    <property type="entry name" value="PHOSPHOCARRIER PROTEIN NPR"/>
    <property type="match status" value="1"/>
</dbReference>
<evidence type="ECO:0000259" key="6">
    <source>
        <dbReference type="PROSITE" id="PS51350"/>
    </source>
</evidence>
<evidence type="ECO:0000256" key="3">
    <source>
        <dbReference type="ARBA" id="ARBA00020422"/>
    </source>
</evidence>
<dbReference type="Gene3D" id="3.30.1340.10">
    <property type="entry name" value="HPr-like"/>
    <property type="match status" value="1"/>
</dbReference>
<proteinExistence type="predicted"/>
<comment type="function">
    <text evidence="1">General (non sugar-specific) component of the phosphoenolpyruvate-dependent sugar phosphotransferase system (sugar PTS). This major carbohydrate active-transport system catalyzes the phosphorylation of incoming sugar substrates concomitantly with their translocation across the cell membrane. The phosphoryl group from phosphoenolpyruvate (PEP) is transferred to the phosphoryl carrier protein HPr by enzyme I. Phospho-HPr then transfers it to the PTS EIIA domain.</text>
</comment>
<dbReference type="RefSeq" id="WP_273380657.1">
    <property type="nucleotide sequence ID" value="NZ_PIUK01000179.1"/>
</dbReference>
<evidence type="ECO:0000256" key="2">
    <source>
        <dbReference type="ARBA" id="ARBA00004496"/>
    </source>
</evidence>
<dbReference type="PRINTS" id="PR00107">
    <property type="entry name" value="PHOSPHOCPHPR"/>
</dbReference>
<reference evidence="7" key="1">
    <citation type="submission" date="2017-11" db="EMBL/GenBank/DDBJ databases">
        <title>Three new genomes from thermophilic consortium.</title>
        <authorList>
            <person name="Quaggio R."/>
            <person name="Amgarten D."/>
            <person name="Setubal J.C."/>
        </authorList>
    </citation>
    <scope>NUCLEOTIDE SEQUENCE</scope>
    <source>
        <strain evidence="7">ZCTH01-B2</strain>
    </source>
</reference>
<dbReference type="CDD" id="cd00367">
    <property type="entry name" value="PTS-HPr_like"/>
    <property type="match status" value="1"/>
</dbReference>
<dbReference type="AlphaFoldDB" id="A0A953IAG4"/>
<evidence type="ECO:0000313" key="8">
    <source>
        <dbReference type="Proteomes" id="UP000732377"/>
    </source>
</evidence>
<feature type="domain" description="HPr" evidence="6">
    <location>
        <begin position="3"/>
        <end position="88"/>
    </location>
</feature>
<dbReference type="GO" id="GO:0005737">
    <property type="term" value="C:cytoplasm"/>
    <property type="evidence" value="ECO:0007669"/>
    <property type="project" value="UniProtKB-SubCell"/>
</dbReference>
<name>A0A953IAG4_SYMTR</name>